<protein>
    <submittedName>
        <fullName evidence="3">Uncharacterized protein</fullName>
    </submittedName>
</protein>
<evidence type="ECO:0000256" key="2">
    <source>
        <dbReference type="SAM" id="Phobius"/>
    </source>
</evidence>
<keyword evidence="2" id="KW-0472">Membrane</keyword>
<keyword evidence="4" id="KW-1185">Reference proteome</keyword>
<feature type="transmembrane region" description="Helical" evidence="2">
    <location>
        <begin position="358"/>
        <end position="376"/>
    </location>
</feature>
<feature type="compositionally biased region" description="Polar residues" evidence="1">
    <location>
        <begin position="155"/>
        <end position="182"/>
    </location>
</feature>
<feature type="region of interest" description="Disordered" evidence="1">
    <location>
        <begin position="54"/>
        <end position="96"/>
    </location>
</feature>
<feature type="transmembrane region" description="Helical" evidence="2">
    <location>
        <begin position="12"/>
        <end position="30"/>
    </location>
</feature>
<organism evidence="3 4">
    <name type="scientific">Dendrobium thyrsiflorum</name>
    <name type="common">Pinecone-like raceme dendrobium</name>
    <name type="synonym">Orchid</name>
    <dbReference type="NCBI Taxonomy" id="117978"/>
    <lineage>
        <taxon>Eukaryota</taxon>
        <taxon>Viridiplantae</taxon>
        <taxon>Streptophyta</taxon>
        <taxon>Embryophyta</taxon>
        <taxon>Tracheophyta</taxon>
        <taxon>Spermatophyta</taxon>
        <taxon>Magnoliopsida</taxon>
        <taxon>Liliopsida</taxon>
        <taxon>Asparagales</taxon>
        <taxon>Orchidaceae</taxon>
        <taxon>Epidendroideae</taxon>
        <taxon>Malaxideae</taxon>
        <taxon>Dendrobiinae</taxon>
        <taxon>Dendrobium</taxon>
    </lineage>
</organism>
<feature type="transmembrane region" description="Helical" evidence="2">
    <location>
        <begin position="326"/>
        <end position="346"/>
    </location>
</feature>
<reference evidence="3 4" key="1">
    <citation type="journal article" date="2024" name="Plant Biotechnol. J.">
        <title>Dendrobium thyrsiflorum genome and its molecular insights into genes involved in important horticultural traits.</title>
        <authorList>
            <person name="Chen B."/>
            <person name="Wang J.Y."/>
            <person name="Zheng P.J."/>
            <person name="Li K.L."/>
            <person name="Liang Y.M."/>
            <person name="Chen X.F."/>
            <person name="Zhang C."/>
            <person name="Zhao X."/>
            <person name="He X."/>
            <person name="Zhang G.Q."/>
            <person name="Liu Z.J."/>
            <person name="Xu Q."/>
        </authorList>
    </citation>
    <scope>NUCLEOTIDE SEQUENCE [LARGE SCALE GENOMIC DNA]</scope>
    <source>
        <strain evidence="3">GZMU011</strain>
    </source>
</reference>
<dbReference type="PANTHER" id="PTHR35310:SF1">
    <property type="entry name" value="CELL WALL INTEGRITY_STRESS RESPONSE COMPONENT-LIKE PROTEIN"/>
    <property type="match status" value="1"/>
</dbReference>
<accession>A0ABD0U794</accession>
<evidence type="ECO:0000256" key="1">
    <source>
        <dbReference type="SAM" id="MobiDB-lite"/>
    </source>
</evidence>
<dbReference type="AlphaFoldDB" id="A0ABD0U794"/>
<keyword evidence="2" id="KW-1133">Transmembrane helix</keyword>
<proteinExistence type="predicted"/>
<feature type="transmembrane region" description="Helical" evidence="2">
    <location>
        <begin position="286"/>
        <end position="306"/>
    </location>
</feature>
<evidence type="ECO:0000313" key="4">
    <source>
        <dbReference type="Proteomes" id="UP001552299"/>
    </source>
</evidence>
<feature type="region of interest" description="Disordered" evidence="1">
    <location>
        <begin position="147"/>
        <end position="214"/>
    </location>
</feature>
<sequence length="429" mass="46299">MASFLSSQATATILLLFMYLSTILPTSITSHNNLQQKPKRNLLSISYKEDLSSPILKSKTPPKKKPVSESLAPMNKTKSLKPKKTNSTISPFSVTISTPTTKSKLNKTLSSTAKSKLNKTLTAIPISPKAKLNKTSIASKSNTTKLLKPIKPLKSNSTKISPFKSNSTKSHQIKSPNPASKTQKNHHVKDPPTAKPNSIPKSSKPKASPENWLDDNEIAEDDDDIIAEFRDLPSRLHSAIVPDLHKLSTTSKLYLSKTHREIAAGVKPFVGKKYAPSIASAASAGLLAYLAIYFATLSLTAVVTGLEPLRFFYAASPGAYAWTQAVQTFGYVVYLIAQLIVLVVAFSAGDGEGAAGKAVSLAQMLLGLAVGMHYYITVFHRAVTGDAPRANWKVHGIYAACFVVICGLGRADRRKKAYMQDGGDDGKKS</sequence>
<feature type="compositionally biased region" description="Low complexity" evidence="1">
    <location>
        <begin position="195"/>
        <end position="209"/>
    </location>
</feature>
<name>A0ABD0U794_DENTH</name>
<dbReference type="PANTHER" id="PTHR35310">
    <property type="entry name" value="CELL WALL INTEGRITY/STRESS RESPONSE COMPONENT-LIKE PROTEIN"/>
    <property type="match status" value="1"/>
</dbReference>
<evidence type="ECO:0000313" key="3">
    <source>
        <dbReference type="EMBL" id="KAL0908575.1"/>
    </source>
</evidence>
<dbReference type="Proteomes" id="UP001552299">
    <property type="component" value="Unassembled WGS sequence"/>
</dbReference>
<gene>
    <name evidence="3" type="ORF">M5K25_023077</name>
</gene>
<comment type="caution">
    <text evidence="3">The sequence shown here is derived from an EMBL/GenBank/DDBJ whole genome shotgun (WGS) entry which is preliminary data.</text>
</comment>
<feature type="transmembrane region" description="Helical" evidence="2">
    <location>
        <begin position="396"/>
        <end position="411"/>
    </location>
</feature>
<feature type="compositionally biased region" description="Polar residues" evidence="1">
    <location>
        <begin position="85"/>
        <end position="96"/>
    </location>
</feature>
<keyword evidence="2" id="KW-0812">Transmembrane</keyword>
<dbReference type="EMBL" id="JANQDX010000017">
    <property type="protein sequence ID" value="KAL0908575.1"/>
    <property type="molecule type" value="Genomic_DNA"/>
</dbReference>